<dbReference type="CDD" id="cd02062">
    <property type="entry name" value="Nitro_FMN_reductase"/>
    <property type="match status" value="1"/>
</dbReference>
<evidence type="ECO:0000313" key="4">
    <source>
        <dbReference type="EMBL" id="CUS50093.1"/>
    </source>
</evidence>
<dbReference type="Pfam" id="PF00881">
    <property type="entry name" value="Nitroreductase"/>
    <property type="match status" value="1"/>
</dbReference>
<dbReference type="EMBL" id="CZRL01000010">
    <property type="protein sequence ID" value="CUS50093.1"/>
    <property type="molecule type" value="Genomic_DNA"/>
</dbReference>
<evidence type="ECO:0000256" key="1">
    <source>
        <dbReference type="ARBA" id="ARBA00007118"/>
    </source>
</evidence>
<accession>A0A160TRC2</accession>
<dbReference type="PANTHER" id="PTHR43673">
    <property type="entry name" value="NAD(P)H NITROREDUCTASE YDGI-RELATED"/>
    <property type="match status" value="1"/>
</dbReference>
<sequence>MELYDTMRTTFAARDYTGDVVSDAVLYKILENARFAPSGGNRQGNRVIVVRDPAKRKRIAELVVPAAKRYTAQGKAGEGPWNSISPPMVTPEDIEATPPPSRLTEPYTSSDVVLVIIVDLKVVASTDQHLDRVGVISGASIYPFAWNILMAARHEECGGTITTLAAAAEPEIQALFNIPTEFAVAAVIPLGRPVKQLTKLKRLPVEEMVTREQFDGEPFGIN</sequence>
<feature type="domain" description="Nitroreductase" evidence="3">
    <location>
        <begin position="13"/>
        <end position="191"/>
    </location>
</feature>
<comment type="similarity">
    <text evidence="1">Belongs to the nitroreductase family.</text>
</comment>
<dbReference type="SUPFAM" id="SSF55469">
    <property type="entry name" value="FMN-dependent nitroreductase-like"/>
    <property type="match status" value="1"/>
</dbReference>
<proteinExistence type="inferred from homology"/>
<protein>
    <submittedName>
        <fullName evidence="4">Nitroreductase</fullName>
    </submittedName>
</protein>
<dbReference type="AlphaFoldDB" id="A0A160TRC2"/>
<dbReference type="InterPro" id="IPR029479">
    <property type="entry name" value="Nitroreductase"/>
</dbReference>
<dbReference type="Gene3D" id="3.40.109.10">
    <property type="entry name" value="NADH Oxidase"/>
    <property type="match status" value="1"/>
</dbReference>
<name>A0A160TRC2_9ZZZZ</name>
<gene>
    <name evidence="4" type="ORF">MGWOODY_XGa999</name>
</gene>
<reference evidence="4" key="1">
    <citation type="submission" date="2015-10" db="EMBL/GenBank/DDBJ databases">
        <authorList>
            <person name="Gilbert D.G."/>
        </authorList>
    </citation>
    <scope>NUCLEOTIDE SEQUENCE</scope>
</reference>
<dbReference type="InterPro" id="IPR000415">
    <property type="entry name" value="Nitroreductase-like"/>
</dbReference>
<dbReference type="GO" id="GO:0016491">
    <property type="term" value="F:oxidoreductase activity"/>
    <property type="evidence" value="ECO:0007669"/>
    <property type="project" value="UniProtKB-KW"/>
</dbReference>
<evidence type="ECO:0000259" key="3">
    <source>
        <dbReference type="Pfam" id="PF00881"/>
    </source>
</evidence>
<evidence type="ECO:0000256" key="2">
    <source>
        <dbReference type="ARBA" id="ARBA00023002"/>
    </source>
</evidence>
<keyword evidence="2" id="KW-0560">Oxidoreductase</keyword>
<dbReference type="PANTHER" id="PTHR43673:SF10">
    <property type="entry name" value="NADH DEHYDROGENASE_NAD(P)H NITROREDUCTASE XCC3605-RELATED"/>
    <property type="match status" value="1"/>
</dbReference>
<organism evidence="4">
    <name type="scientific">hydrothermal vent metagenome</name>
    <dbReference type="NCBI Taxonomy" id="652676"/>
    <lineage>
        <taxon>unclassified sequences</taxon>
        <taxon>metagenomes</taxon>
        <taxon>ecological metagenomes</taxon>
    </lineage>
</organism>